<keyword evidence="3" id="KW-1185">Reference proteome</keyword>
<protein>
    <submittedName>
        <fullName evidence="2">Glycoside hydrolase</fullName>
    </submittedName>
</protein>
<dbReference type="SUPFAM" id="SSF88713">
    <property type="entry name" value="Glycoside hydrolase/deacetylase"/>
    <property type="match status" value="1"/>
</dbReference>
<keyword evidence="2" id="KW-0378">Hydrolase</keyword>
<dbReference type="EMBL" id="LJIG01016354">
    <property type="protein sequence ID" value="KRT80852.1"/>
    <property type="molecule type" value="Genomic_DNA"/>
</dbReference>
<evidence type="ECO:0000259" key="1">
    <source>
        <dbReference type="Pfam" id="PF01074"/>
    </source>
</evidence>
<dbReference type="PANTHER" id="PTHR11607:SF3">
    <property type="entry name" value="LYSOSOMAL ALPHA-MANNOSIDASE"/>
    <property type="match status" value="1"/>
</dbReference>
<feature type="domain" description="Glycoside hydrolase family 38 N-terminal" evidence="1">
    <location>
        <begin position="2"/>
        <end position="206"/>
    </location>
</feature>
<dbReference type="InterPro" id="IPR050843">
    <property type="entry name" value="Glycosyl_Hydrlase_38"/>
</dbReference>
<dbReference type="OrthoDB" id="2016903at2759"/>
<proteinExistence type="predicted"/>
<dbReference type="PANTHER" id="PTHR11607">
    <property type="entry name" value="ALPHA-MANNOSIDASE"/>
    <property type="match status" value="1"/>
</dbReference>
<sequence>MNIHLVPHSHDDVGWLKTVDQYYYGARNSIQEAGVQHIIGSTIQALQKDSTRRFIQVETAFFWQWWQDQSEQTKEITKQLVDSGRLEIINGAWSMNDEAAAHYHSIIDQFTLGLKRIDDTLGKCGRPKIGWQIDPFGHSKEMASIFSQIGFEGMFFARLDYRDSRKRHINKDLEMIWQSSNDLGNTSNIFTGVLYDFYTAPAYFCWDVLCGDRPIVDNKK</sequence>
<dbReference type="InterPro" id="IPR011330">
    <property type="entry name" value="Glyco_hydro/deAcase_b/a-brl"/>
</dbReference>
<dbReference type="GO" id="GO:0004559">
    <property type="term" value="F:alpha-mannosidase activity"/>
    <property type="evidence" value="ECO:0007669"/>
    <property type="project" value="InterPro"/>
</dbReference>
<dbReference type="AlphaFoldDB" id="A0A0T6B0Z1"/>
<dbReference type="GO" id="GO:0006013">
    <property type="term" value="P:mannose metabolic process"/>
    <property type="evidence" value="ECO:0007669"/>
    <property type="project" value="InterPro"/>
</dbReference>
<dbReference type="InterPro" id="IPR027291">
    <property type="entry name" value="Glyco_hydro_38_N_sf"/>
</dbReference>
<feature type="non-terminal residue" evidence="2">
    <location>
        <position position="220"/>
    </location>
</feature>
<dbReference type="CDD" id="cd10810">
    <property type="entry name" value="GH38N_AMII_LAM_like"/>
    <property type="match status" value="1"/>
</dbReference>
<dbReference type="Pfam" id="PF01074">
    <property type="entry name" value="Glyco_hydro_38N"/>
    <property type="match status" value="1"/>
</dbReference>
<dbReference type="InterPro" id="IPR000602">
    <property type="entry name" value="Glyco_hydro_38_N"/>
</dbReference>
<evidence type="ECO:0000313" key="3">
    <source>
        <dbReference type="Proteomes" id="UP000051574"/>
    </source>
</evidence>
<reference evidence="2 3" key="1">
    <citation type="submission" date="2015-09" db="EMBL/GenBank/DDBJ databases">
        <title>Draft genome of the scarab beetle Oryctes borbonicus.</title>
        <authorList>
            <person name="Meyer J.M."/>
            <person name="Markov G.V."/>
            <person name="Baskaran P."/>
            <person name="Herrmann M."/>
            <person name="Sommer R.J."/>
            <person name="Roedelsperger C."/>
        </authorList>
    </citation>
    <scope>NUCLEOTIDE SEQUENCE [LARGE SCALE GENOMIC DNA]</scope>
    <source>
        <strain evidence="2">OB123</strain>
        <tissue evidence="2">Whole animal</tissue>
    </source>
</reference>
<dbReference type="Gene3D" id="3.20.110.10">
    <property type="entry name" value="Glycoside hydrolase 38, N terminal domain"/>
    <property type="match status" value="1"/>
</dbReference>
<dbReference type="GO" id="GO:0005764">
    <property type="term" value="C:lysosome"/>
    <property type="evidence" value="ECO:0007669"/>
    <property type="project" value="TreeGrafter"/>
</dbReference>
<dbReference type="Proteomes" id="UP000051574">
    <property type="component" value="Unassembled WGS sequence"/>
</dbReference>
<evidence type="ECO:0000313" key="2">
    <source>
        <dbReference type="EMBL" id="KRT80852.1"/>
    </source>
</evidence>
<gene>
    <name evidence="2" type="ORF">AMK59_5267</name>
</gene>
<organism evidence="2 3">
    <name type="scientific">Oryctes borbonicus</name>
    <dbReference type="NCBI Taxonomy" id="1629725"/>
    <lineage>
        <taxon>Eukaryota</taxon>
        <taxon>Metazoa</taxon>
        <taxon>Ecdysozoa</taxon>
        <taxon>Arthropoda</taxon>
        <taxon>Hexapoda</taxon>
        <taxon>Insecta</taxon>
        <taxon>Pterygota</taxon>
        <taxon>Neoptera</taxon>
        <taxon>Endopterygota</taxon>
        <taxon>Coleoptera</taxon>
        <taxon>Polyphaga</taxon>
        <taxon>Scarabaeiformia</taxon>
        <taxon>Scarabaeidae</taxon>
        <taxon>Dynastinae</taxon>
        <taxon>Oryctes</taxon>
    </lineage>
</organism>
<accession>A0A0T6B0Z1</accession>
<comment type="caution">
    <text evidence="2">The sequence shown here is derived from an EMBL/GenBank/DDBJ whole genome shotgun (WGS) entry which is preliminary data.</text>
</comment>
<name>A0A0T6B0Z1_9SCAR</name>